<dbReference type="EMBL" id="CM037622">
    <property type="protein sequence ID" value="KAH8003042.1"/>
    <property type="molecule type" value="Genomic_DNA"/>
</dbReference>
<sequence length="141" mass="15875">MEDSTSKFSPVTWKWTLSLFSFALELVYVAGLDFSGYDSGDKDTKEYPHIPELGNTIFDGRVSGEGFSTTTESIPYITSYLDPYYPEEITAGYYESTYFTYYAEREEPTVPTPMVITDAIALRENKDLSPVPEGPKKTEGL</sequence>
<name>A0ACB8FDW8_9SAUR</name>
<accession>A0ACB8FDW8</accession>
<protein>
    <submittedName>
        <fullName evidence="1">Uncharacterized protein</fullName>
    </submittedName>
</protein>
<proteinExistence type="predicted"/>
<keyword evidence="2" id="KW-1185">Reference proteome</keyword>
<reference evidence="1" key="1">
    <citation type="submission" date="2021-08" db="EMBL/GenBank/DDBJ databases">
        <title>The first chromosome-level gecko genome reveals the dynamic sex chromosomes of Neotropical dwarf geckos (Sphaerodactylidae: Sphaerodactylus).</title>
        <authorList>
            <person name="Pinto B.J."/>
            <person name="Keating S.E."/>
            <person name="Gamble T."/>
        </authorList>
    </citation>
    <scope>NUCLEOTIDE SEQUENCE</scope>
    <source>
        <strain evidence="1">TG3544</strain>
    </source>
</reference>
<evidence type="ECO:0000313" key="2">
    <source>
        <dbReference type="Proteomes" id="UP000827872"/>
    </source>
</evidence>
<dbReference type="Proteomes" id="UP000827872">
    <property type="component" value="Linkage Group LG09"/>
</dbReference>
<organism evidence="1 2">
    <name type="scientific">Sphaerodactylus townsendi</name>
    <dbReference type="NCBI Taxonomy" id="933632"/>
    <lineage>
        <taxon>Eukaryota</taxon>
        <taxon>Metazoa</taxon>
        <taxon>Chordata</taxon>
        <taxon>Craniata</taxon>
        <taxon>Vertebrata</taxon>
        <taxon>Euteleostomi</taxon>
        <taxon>Lepidosauria</taxon>
        <taxon>Squamata</taxon>
        <taxon>Bifurcata</taxon>
        <taxon>Gekkota</taxon>
        <taxon>Sphaerodactylidae</taxon>
        <taxon>Sphaerodactylus</taxon>
    </lineage>
</organism>
<comment type="caution">
    <text evidence="1">The sequence shown here is derived from an EMBL/GenBank/DDBJ whole genome shotgun (WGS) entry which is preliminary data.</text>
</comment>
<gene>
    <name evidence="1" type="ORF">K3G42_009451</name>
</gene>
<evidence type="ECO:0000313" key="1">
    <source>
        <dbReference type="EMBL" id="KAH8003042.1"/>
    </source>
</evidence>